<dbReference type="EMBL" id="CP006694">
    <property type="protein sequence ID" value="EKT86306.2"/>
    <property type="molecule type" value="Genomic_DNA"/>
</dbReference>
<proteinExistence type="predicted"/>
<dbReference type="AlphaFoldDB" id="K8XZP8"/>
<organism evidence="1 2">
    <name type="scientific">Leptospira santarosai serovar Shermani str. LT 821</name>
    <dbReference type="NCBI Taxonomy" id="758847"/>
    <lineage>
        <taxon>Bacteria</taxon>
        <taxon>Pseudomonadati</taxon>
        <taxon>Spirochaetota</taxon>
        <taxon>Spirochaetia</taxon>
        <taxon>Leptospirales</taxon>
        <taxon>Leptospiraceae</taxon>
        <taxon>Leptospira</taxon>
    </lineage>
</organism>
<reference evidence="1 2" key="1">
    <citation type="journal article" date="2012" name="Gene">
        <title>Sequence of Leptospira santarosai serovar Shermani genome and prediction of virulence-associated genes.</title>
        <authorList>
            <person name="Chou L.F."/>
            <person name="Chen Y.T."/>
            <person name="Lu C.W."/>
            <person name="Ko Y.C."/>
            <person name="Tang C.Y."/>
            <person name="Pan M.J."/>
            <person name="Tian Y.C."/>
            <person name="Chiu C.H."/>
            <person name="Hung C.C."/>
            <person name="Yang C.W."/>
        </authorList>
    </citation>
    <scope>NUCLEOTIDE SEQUENCE [LARGE SCALE GENOMIC DNA]</scope>
    <source>
        <strain evidence="1">LT 821</strain>
    </source>
</reference>
<protein>
    <submittedName>
        <fullName evidence="1">Uncharacterized protein</fullName>
    </submittedName>
</protein>
<evidence type="ECO:0000313" key="2">
    <source>
        <dbReference type="Proteomes" id="UP000035800"/>
    </source>
</evidence>
<reference evidence="1 2" key="2">
    <citation type="journal article" date="2014" name="Emerg. Microbes Infect.">
        <title>Potential impact on kidney infection: a whole-genome analysis of Leptospira santarosai serovar Shermani.</title>
        <authorList>
            <person name="Chou L.F."/>
            <person name="Chen T.W."/>
            <person name="Ko Y.C."/>
            <person name="Pan M.J."/>
            <person name="Tian Y.C."/>
            <person name="Chiu C.H."/>
            <person name="Tang P."/>
            <person name="Hung C.C."/>
            <person name="Yang C.W."/>
        </authorList>
    </citation>
    <scope>NUCLEOTIDE SEQUENCE</scope>
    <source>
        <strain evidence="1 2">LT 821</strain>
    </source>
</reference>
<sequence>MWDFILFFTGSTETSILKSDVSKLQPEMGMKFILPRITSLREFIGFVNLPFPFTFQKAKYNIHCNYILKNRNVIFTDFKRELSVHNSESFQVRLFLGFPKKDRLFEREVSNYLSDGI</sequence>
<evidence type="ECO:0000313" key="1">
    <source>
        <dbReference type="EMBL" id="EKT86306.2"/>
    </source>
</evidence>
<dbReference type="KEGG" id="lst:LSS_13184"/>
<dbReference type="Proteomes" id="UP000035800">
    <property type="component" value="Chromosome I"/>
</dbReference>
<gene>
    <name evidence="1" type="ORF">LSS_13184</name>
</gene>
<dbReference type="STRING" id="758847.LSS_13184"/>
<accession>K8XZP8</accession>
<name>K8XZP8_9LEPT</name>